<dbReference type="Pfam" id="PF19489">
    <property type="entry name" value="SLT_4"/>
    <property type="match status" value="1"/>
</dbReference>
<proteinExistence type="predicted"/>
<evidence type="ECO:0000259" key="1">
    <source>
        <dbReference type="Pfam" id="PF19489"/>
    </source>
</evidence>
<dbReference type="InterPro" id="IPR023346">
    <property type="entry name" value="Lysozyme-like_dom_sf"/>
</dbReference>
<feature type="domain" description="Transglycosylase SLT" evidence="1">
    <location>
        <begin position="12"/>
        <end position="189"/>
    </location>
</feature>
<organism evidence="2">
    <name type="scientific">marine metagenome</name>
    <dbReference type="NCBI Taxonomy" id="408172"/>
    <lineage>
        <taxon>unclassified sequences</taxon>
        <taxon>metagenomes</taxon>
        <taxon>ecological metagenomes</taxon>
    </lineage>
</organism>
<dbReference type="SUPFAM" id="SSF53955">
    <property type="entry name" value="Lysozyme-like"/>
    <property type="match status" value="1"/>
</dbReference>
<evidence type="ECO:0000313" key="2">
    <source>
        <dbReference type="EMBL" id="SVA49775.1"/>
    </source>
</evidence>
<feature type="non-terminal residue" evidence="2">
    <location>
        <position position="194"/>
    </location>
</feature>
<dbReference type="Gene3D" id="1.10.530.10">
    <property type="match status" value="1"/>
</dbReference>
<sequence length="194" mass="23297">VIRLIKKYFINFFVLVVLSSCSSVPVNTKNSCDIFSEKYFWYKHAKKTEKKWGAPIHIQLAFIKKESDFDWLAKPERLKLFKIIPYKRKSSSFGYSQAIKGTWDQYKKETNNRLATRARFKDSVDFIGWYIDKTEKLLKIPKSDAYRQYIAYHEGWGNYKNYKKNKKVILFAKEVKNQANQYRKQLFKCQKRLN</sequence>
<dbReference type="EMBL" id="UINC01011260">
    <property type="protein sequence ID" value="SVA49775.1"/>
    <property type="molecule type" value="Genomic_DNA"/>
</dbReference>
<feature type="non-terminal residue" evidence="2">
    <location>
        <position position="1"/>
    </location>
</feature>
<dbReference type="InterPro" id="IPR045795">
    <property type="entry name" value="SLT_4"/>
</dbReference>
<reference evidence="2" key="1">
    <citation type="submission" date="2018-05" db="EMBL/GenBank/DDBJ databases">
        <authorList>
            <person name="Lanie J.A."/>
            <person name="Ng W.-L."/>
            <person name="Kazmierczak K.M."/>
            <person name="Andrzejewski T.M."/>
            <person name="Davidsen T.M."/>
            <person name="Wayne K.J."/>
            <person name="Tettelin H."/>
            <person name="Glass J.I."/>
            <person name="Rusch D."/>
            <person name="Podicherti R."/>
            <person name="Tsui H.-C.T."/>
            <person name="Winkler M.E."/>
        </authorList>
    </citation>
    <scope>NUCLEOTIDE SEQUENCE</scope>
</reference>
<gene>
    <name evidence="2" type="ORF">METZ01_LOCUS102629</name>
</gene>
<dbReference type="AlphaFoldDB" id="A0A381WB94"/>
<protein>
    <recommendedName>
        <fullName evidence="1">Transglycosylase SLT domain-containing protein</fullName>
    </recommendedName>
</protein>
<accession>A0A381WB94</accession>
<name>A0A381WB94_9ZZZZ</name>